<sequence length="44" mass="4331">MLPTRAPPTKAAAMIASTGGKATPPIIIAPALPNRGPATRASPP</sequence>
<dbReference type="Proteomes" id="UP000663864">
    <property type="component" value="Unassembled WGS sequence"/>
</dbReference>
<name>A0A815WLU1_9BILA</name>
<dbReference type="AlphaFoldDB" id="A0A815WLU1"/>
<evidence type="ECO:0000313" key="3">
    <source>
        <dbReference type="Proteomes" id="UP000663864"/>
    </source>
</evidence>
<organism evidence="2 3">
    <name type="scientific">Rotaria sordida</name>
    <dbReference type="NCBI Taxonomy" id="392033"/>
    <lineage>
        <taxon>Eukaryota</taxon>
        <taxon>Metazoa</taxon>
        <taxon>Spiralia</taxon>
        <taxon>Gnathifera</taxon>
        <taxon>Rotifera</taxon>
        <taxon>Eurotatoria</taxon>
        <taxon>Bdelloidea</taxon>
        <taxon>Philodinida</taxon>
        <taxon>Philodinidae</taxon>
        <taxon>Rotaria</taxon>
    </lineage>
</organism>
<reference evidence="2" key="1">
    <citation type="submission" date="2021-02" db="EMBL/GenBank/DDBJ databases">
        <authorList>
            <person name="Nowell W R."/>
        </authorList>
    </citation>
    <scope>NUCLEOTIDE SEQUENCE</scope>
</reference>
<proteinExistence type="predicted"/>
<dbReference type="EMBL" id="CAJNOT010015216">
    <property type="protein sequence ID" value="CAF1545765.1"/>
    <property type="molecule type" value="Genomic_DNA"/>
</dbReference>
<feature type="non-terminal residue" evidence="2">
    <location>
        <position position="44"/>
    </location>
</feature>
<comment type="caution">
    <text evidence="2">The sequence shown here is derived from an EMBL/GenBank/DDBJ whole genome shotgun (WGS) entry which is preliminary data.</text>
</comment>
<accession>A0A815WLU1</accession>
<gene>
    <name evidence="2" type="ORF">ZHD862_LOCUS39206</name>
</gene>
<protein>
    <submittedName>
        <fullName evidence="2">Uncharacterized protein</fullName>
    </submittedName>
</protein>
<evidence type="ECO:0000256" key="1">
    <source>
        <dbReference type="SAM" id="MobiDB-lite"/>
    </source>
</evidence>
<feature type="region of interest" description="Disordered" evidence="1">
    <location>
        <begin position="23"/>
        <end position="44"/>
    </location>
</feature>
<evidence type="ECO:0000313" key="2">
    <source>
        <dbReference type="EMBL" id="CAF1545765.1"/>
    </source>
</evidence>